<dbReference type="NCBIfam" id="TIGR01297">
    <property type="entry name" value="CDF"/>
    <property type="match status" value="1"/>
</dbReference>
<evidence type="ECO:0000313" key="12">
    <source>
        <dbReference type="EMBL" id="KAJ6227304.1"/>
    </source>
</evidence>
<proteinExistence type="inferred from homology"/>
<feature type="domain" description="Cation efflux protein cytoplasmic" evidence="11">
    <location>
        <begin position="311"/>
        <end position="383"/>
    </location>
</feature>
<evidence type="ECO:0000256" key="2">
    <source>
        <dbReference type="ARBA" id="ARBA00008873"/>
    </source>
</evidence>
<evidence type="ECO:0000259" key="11">
    <source>
        <dbReference type="Pfam" id="PF16916"/>
    </source>
</evidence>
<protein>
    <recommendedName>
        <fullName evidence="14">Zinc transporter</fullName>
    </recommendedName>
</protein>
<dbReference type="InterPro" id="IPR036837">
    <property type="entry name" value="Cation_efflux_CTD_sf"/>
</dbReference>
<dbReference type="InterPro" id="IPR002524">
    <property type="entry name" value="Cation_efflux"/>
</dbReference>
<feature type="transmembrane region" description="Helical" evidence="9">
    <location>
        <begin position="150"/>
        <end position="174"/>
    </location>
</feature>
<organism evidence="12 13">
    <name type="scientific">Anaeramoeba flamelloides</name>
    <dbReference type="NCBI Taxonomy" id="1746091"/>
    <lineage>
        <taxon>Eukaryota</taxon>
        <taxon>Metamonada</taxon>
        <taxon>Anaeramoebidae</taxon>
        <taxon>Anaeramoeba</taxon>
    </lineage>
</organism>
<keyword evidence="5" id="KW-0862">Zinc</keyword>
<sequence length="439" mass="49412">MNKNLESFIGLEELGQLDEYIDRPEKESTLTYEKSSLSSIKNKEMKSKTRKLEIMIVLVAIFFVAELVTGVITSSMVLMADAFHMLSDLFSLIIGYYVVKISIKSSNTKMTYGYKRATVVGGLINGTFLLAVCLSITLEAIERFIDHSEIKYPLLLTIVAAAGLLINLIGMFVFKGHGHDHGHSHGHKHGHKHDHKHGHKHGHKHDNKNEHKHKHDDSESKQNNSKKKKKEKKSDLNLHAVWLHVMGDALGSVAALTDGLIIYFIQNSKNKDAKWLPYIDPSISLLIVLIIVLHAIPTLKRCLKILMQATPDEVDVKSLIKSINNVNGVVAYHNLHLWQLSEEIIIATLHIVLEQGTDYHSIASNVKEVFHQHNVHSTTIQPEFLDSFTSSDSSEEINKKEANCKSKTKNPCIYSCNKDELQTIAFVTNKPDSSTEYED</sequence>
<feature type="transmembrane region" description="Helical" evidence="9">
    <location>
        <begin position="236"/>
        <end position="266"/>
    </location>
</feature>
<keyword evidence="7 9" id="KW-0472">Membrane</keyword>
<keyword evidence="3" id="KW-0813">Transport</keyword>
<dbReference type="PANTHER" id="PTHR45820:SF4">
    <property type="entry name" value="ZINC TRANSPORTER 63C, ISOFORM F"/>
    <property type="match status" value="1"/>
</dbReference>
<evidence type="ECO:0000259" key="10">
    <source>
        <dbReference type="Pfam" id="PF01545"/>
    </source>
</evidence>
<feature type="compositionally biased region" description="Basic residues" evidence="8">
    <location>
        <begin position="184"/>
        <end position="214"/>
    </location>
</feature>
<gene>
    <name evidence="12" type="ORF">M0813_09885</name>
</gene>
<dbReference type="PANTHER" id="PTHR45820">
    <property type="entry name" value="FI23527P1"/>
    <property type="match status" value="1"/>
</dbReference>
<dbReference type="SUPFAM" id="SSF161111">
    <property type="entry name" value="Cation efflux protein transmembrane domain-like"/>
    <property type="match status" value="1"/>
</dbReference>
<feature type="transmembrane region" description="Helical" evidence="9">
    <location>
        <begin position="119"/>
        <end position="138"/>
    </location>
</feature>
<dbReference type="Proteomes" id="UP001150062">
    <property type="component" value="Unassembled WGS sequence"/>
</dbReference>
<evidence type="ECO:0000256" key="4">
    <source>
        <dbReference type="ARBA" id="ARBA00022692"/>
    </source>
</evidence>
<feature type="region of interest" description="Disordered" evidence="8">
    <location>
        <begin position="180"/>
        <end position="233"/>
    </location>
</feature>
<feature type="transmembrane region" description="Helical" evidence="9">
    <location>
        <begin position="278"/>
        <end position="299"/>
    </location>
</feature>
<feature type="transmembrane region" description="Helical" evidence="9">
    <location>
        <begin position="52"/>
        <end position="72"/>
    </location>
</feature>
<dbReference type="InterPro" id="IPR027469">
    <property type="entry name" value="Cation_efflux_TMD_sf"/>
</dbReference>
<feature type="domain" description="Cation efflux protein transmembrane" evidence="10">
    <location>
        <begin position="54"/>
        <end position="307"/>
    </location>
</feature>
<dbReference type="Pfam" id="PF01545">
    <property type="entry name" value="Cation_efflux"/>
    <property type="match status" value="1"/>
</dbReference>
<evidence type="ECO:0000256" key="9">
    <source>
        <dbReference type="SAM" id="Phobius"/>
    </source>
</evidence>
<evidence type="ECO:0000256" key="5">
    <source>
        <dbReference type="ARBA" id="ARBA00022833"/>
    </source>
</evidence>
<keyword evidence="4 9" id="KW-0812">Transmembrane</keyword>
<comment type="subcellular location">
    <subcellularLocation>
        <location evidence="1">Membrane</location>
        <topology evidence="1">Multi-pass membrane protein</topology>
    </subcellularLocation>
</comment>
<comment type="caution">
    <text evidence="12">The sequence shown here is derived from an EMBL/GenBank/DDBJ whole genome shotgun (WGS) entry which is preliminary data.</text>
</comment>
<keyword evidence="13" id="KW-1185">Reference proteome</keyword>
<reference evidence="12" key="1">
    <citation type="submission" date="2022-08" db="EMBL/GenBank/DDBJ databases">
        <title>Novel sulfate-reducing endosymbionts in the free-living metamonad Anaeramoeba.</title>
        <authorList>
            <person name="Jerlstrom-Hultqvist J."/>
            <person name="Cepicka I."/>
            <person name="Gallot-Lavallee L."/>
            <person name="Salas-Leiva D."/>
            <person name="Curtis B.A."/>
            <person name="Zahonova K."/>
            <person name="Pipaliya S."/>
            <person name="Dacks J."/>
            <person name="Roger A.J."/>
        </authorList>
    </citation>
    <scope>NUCLEOTIDE SEQUENCE</scope>
    <source>
        <strain evidence="12">Schooner1</strain>
    </source>
</reference>
<keyword evidence="6 9" id="KW-1133">Transmembrane helix</keyword>
<evidence type="ECO:0000256" key="7">
    <source>
        <dbReference type="ARBA" id="ARBA00023136"/>
    </source>
</evidence>
<dbReference type="Pfam" id="PF16916">
    <property type="entry name" value="ZT_dimer"/>
    <property type="match status" value="1"/>
</dbReference>
<evidence type="ECO:0000256" key="3">
    <source>
        <dbReference type="ARBA" id="ARBA00022448"/>
    </source>
</evidence>
<dbReference type="SUPFAM" id="SSF160240">
    <property type="entry name" value="Cation efflux protein cytoplasmic domain-like"/>
    <property type="match status" value="1"/>
</dbReference>
<evidence type="ECO:0008006" key="14">
    <source>
        <dbReference type="Google" id="ProtNLM"/>
    </source>
</evidence>
<comment type="similarity">
    <text evidence="2">Belongs to the cation diffusion facilitator (CDF) transporter (TC 2.A.4) family. SLC30A subfamily.</text>
</comment>
<evidence type="ECO:0000256" key="6">
    <source>
        <dbReference type="ARBA" id="ARBA00022989"/>
    </source>
</evidence>
<dbReference type="EMBL" id="JAOAOG010000336">
    <property type="protein sequence ID" value="KAJ6227304.1"/>
    <property type="molecule type" value="Genomic_DNA"/>
</dbReference>
<name>A0ABQ8X471_9EUKA</name>
<dbReference type="InterPro" id="IPR058533">
    <property type="entry name" value="Cation_efflux_TM"/>
</dbReference>
<evidence type="ECO:0000256" key="8">
    <source>
        <dbReference type="SAM" id="MobiDB-lite"/>
    </source>
</evidence>
<dbReference type="Gene3D" id="1.20.1510.10">
    <property type="entry name" value="Cation efflux protein transmembrane domain"/>
    <property type="match status" value="1"/>
</dbReference>
<evidence type="ECO:0000313" key="13">
    <source>
        <dbReference type="Proteomes" id="UP001150062"/>
    </source>
</evidence>
<evidence type="ECO:0000256" key="1">
    <source>
        <dbReference type="ARBA" id="ARBA00004141"/>
    </source>
</evidence>
<accession>A0ABQ8X471</accession>
<dbReference type="InterPro" id="IPR027470">
    <property type="entry name" value="Cation_efflux_CTD"/>
</dbReference>
<feature type="transmembrane region" description="Helical" evidence="9">
    <location>
        <begin position="78"/>
        <end position="99"/>
    </location>
</feature>